<dbReference type="PANTHER" id="PTHR43245">
    <property type="entry name" value="BIFUNCTIONAL POLYMYXIN RESISTANCE PROTEIN ARNA"/>
    <property type="match status" value="1"/>
</dbReference>
<dbReference type="Gene3D" id="3.90.25.10">
    <property type="entry name" value="UDP-galactose 4-epimerase, domain 1"/>
    <property type="match status" value="1"/>
</dbReference>
<gene>
    <name evidence="2" type="ORF">SAMN05192568_1002155</name>
</gene>
<proteinExistence type="predicted"/>
<dbReference type="AlphaFoldDB" id="A0A1I4G209"/>
<dbReference type="Gene3D" id="3.40.50.720">
    <property type="entry name" value="NAD(P)-binding Rossmann-like Domain"/>
    <property type="match status" value="1"/>
</dbReference>
<feature type="domain" description="NAD(P)-binding" evidence="1">
    <location>
        <begin position="5"/>
        <end position="304"/>
    </location>
</feature>
<evidence type="ECO:0000259" key="1">
    <source>
        <dbReference type="Pfam" id="PF16363"/>
    </source>
</evidence>
<dbReference type="InterPro" id="IPR036291">
    <property type="entry name" value="NAD(P)-bd_dom_sf"/>
</dbReference>
<dbReference type="EMBL" id="FOTK01000002">
    <property type="protein sequence ID" value="SFL24115.1"/>
    <property type="molecule type" value="Genomic_DNA"/>
</dbReference>
<evidence type="ECO:0000313" key="3">
    <source>
        <dbReference type="Proteomes" id="UP000199048"/>
    </source>
</evidence>
<sequence length="319" mass="33857">MKRILVTGAAGFVGGHVLPLLAASGARVVGIGRGAPRDLPAGVDYERIDLLDEAALSGFMARFRPTEILHLAGLASVGESATGPGQTWRVNVNGLMNLVAAVEAVPGCTLFFVSSGEVYGGAFLAGHALSEEAEPLPRNTYARSKWVGEQLLRDLLPRIGVKLVVLRPFNHIGPGQDERFVVASFAGQIARIEVGRAPPLLEVGNLSSYRDFLDVADVAGAYGDLIGRVESLADGSVFNISSGVPRTIASVLDGLRARARVQFEIRVAPERVRPSEIPLAAGDATRLREATGWQPRVAWDDALARVLDDARARLAPTEG</sequence>
<dbReference type="OrthoDB" id="5295702at2"/>
<reference evidence="3" key="1">
    <citation type="submission" date="2016-10" db="EMBL/GenBank/DDBJ databases">
        <authorList>
            <person name="Varghese N."/>
            <person name="Submissions S."/>
        </authorList>
    </citation>
    <scope>NUCLEOTIDE SEQUENCE [LARGE SCALE GENOMIC DNA]</scope>
    <source>
        <strain evidence="3">BL36</strain>
    </source>
</reference>
<evidence type="ECO:0000313" key="2">
    <source>
        <dbReference type="EMBL" id="SFL24115.1"/>
    </source>
</evidence>
<organism evidence="2 3">
    <name type="scientific">Methylobacterium pseudosasicola</name>
    <dbReference type="NCBI Taxonomy" id="582667"/>
    <lineage>
        <taxon>Bacteria</taxon>
        <taxon>Pseudomonadati</taxon>
        <taxon>Pseudomonadota</taxon>
        <taxon>Alphaproteobacteria</taxon>
        <taxon>Hyphomicrobiales</taxon>
        <taxon>Methylobacteriaceae</taxon>
        <taxon>Methylobacterium</taxon>
    </lineage>
</organism>
<protein>
    <submittedName>
        <fullName evidence="2">GDP-4-dehydro-6-deoxy-D-mannose reductase</fullName>
    </submittedName>
</protein>
<name>A0A1I4G209_9HYPH</name>
<accession>A0A1I4G209</accession>
<dbReference type="InterPro" id="IPR016040">
    <property type="entry name" value="NAD(P)-bd_dom"/>
</dbReference>
<keyword evidence="3" id="KW-1185">Reference proteome</keyword>
<dbReference type="RefSeq" id="WP_092037347.1">
    <property type="nucleotide sequence ID" value="NZ_FOTK01000002.1"/>
</dbReference>
<dbReference type="Pfam" id="PF16363">
    <property type="entry name" value="GDP_Man_Dehyd"/>
    <property type="match status" value="1"/>
</dbReference>
<dbReference type="SUPFAM" id="SSF51735">
    <property type="entry name" value="NAD(P)-binding Rossmann-fold domains"/>
    <property type="match status" value="1"/>
</dbReference>
<dbReference type="Proteomes" id="UP000199048">
    <property type="component" value="Unassembled WGS sequence"/>
</dbReference>
<dbReference type="InterPro" id="IPR050177">
    <property type="entry name" value="Lipid_A_modif_metabolic_enz"/>
</dbReference>
<dbReference type="STRING" id="582667.SAMN05192568_1002155"/>